<dbReference type="GO" id="GO:0005886">
    <property type="term" value="C:plasma membrane"/>
    <property type="evidence" value="ECO:0007669"/>
    <property type="project" value="UniProtKB-SubCell"/>
</dbReference>
<comment type="subcellular location">
    <subcellularLocation>
        <location evidence="1">Cell membrane</location>
        <topology evidence="1">Multi-pass membrane protein</topology>
    </subcellularLocation>
</comment>
<dbReference type="GeneID" id="54406687"/>
<dbReference type="EC" id="2.4.1.16" evidence="2"/>
<evidence type="ECO:0000259" key="11">
    <source>
        <dbReference type="Pfam" id="PF08407"/>
    </source>
</evidence>
<organism evidence="12 13">
    <name type="scientific">Dothidotthia symphoricarpi CBS 119687</name>
    <dbReference type="NCBI Taxonomy" id="1392245"/>
    <lineage>
        <taxon>Eukaryota</taxon>
        <taxon>Fungi</taxon>
        <taxon>Dikarya</taxon>
        <taxon>Ascomycota</taxon>
        <taxon>Pezizomycotina</taxon>
        <taxon>Dothideomycetes</taxon>
        <taxon>Pleosporomycetidae</taxon>
        <taxon>Pleosporales</taxon>
        <taxon>Dothidotthiaceae</taxon>
        <taxon>Dothidotthia</taxon>
    </lineage>
</organism>
<dbReference type="EMBL" id="ML977517">
    <property type="protein sequence ID" value="KAF2125223.1"/>
    <property type="molecule type" value="Genomic_DNA"/>
</dbReference>
<feature type="transmembrane region" description="Helical" evidence="10">
    <location>
        <begin position="670"/>
        <end position="693"/>
    </location>
</feature>
<dbReference type="PANTHER" id="PTHR22914:SF38">
    <property type="entry name" value="CHITIN SYNTHASE 2"/>
    <property type="match status" value="1"/>
</dbReference>
<evidence type="ECO:0000256" key="2">
    <source>
        <dbReference type="ARBA" id="ARBA00012543"/>
    </source>
</evidence>
<dbReference type="GO" id="GO:0030428">
    <property type="term" value="C:cell septum"/>
    <property type="evidence" value="ECO:0007669"/>
    <property type="project" value="TreeGrafter"/>
</dbReference>
<protein>
    <recommendedName>
        <fullName evidence="2">chitin synthase</fullName>
        <ecNumber evidence="2">2.4.1.16</ecNumber>
    </recommendedName>
</protein>
<keyword evidence="3" id="KW-1003">Cell membrane</keyword>
<evidence type="ECO:0000256" key="1">
    <source>
        <dbReference type="ARBA" id="ARBA00004651"/>
    </source>
</evidence>
<feature type="transmembrane region" description="Helical" evidence="10">
    <location>
        <begin position="912"/>
        <end position="932"/>
    </location>
</feature>
<dbReference type="InterPro" id="IPR013616">
    <property type="entry name" value="Chitin_synth_N"/>
</dbReference>
<keyword evidence="13" id="KW-1185">Reference proteome</keyword>
<evidence type="ECO:0000256" key="8">
    <source>
        <dbReference type="ARBA" id="ARBA00023136"/>
    </source>
</evidence>
<feature type="transmembrane region" description="Helical" evidence="10">
    <location>
        <begin position="787"/>
        <end position="806"/>
    </location>
</feature>
<feature type="transmembrane region" description="Helical" evidence="10">
    <location>
        <begin position="744"/>
        <end position="767"/>
    </location>
</feature>
<dbReference type="Pfam" id="PF01644">
    <property type="entry name" value="Chitin_synth_1"/>
    <property type="match status" value="1"/>
</dbReference>
<dbReference type="GO" id="GO:0004100">
    <property type="term" value="F:chitin synthase activity"/>
    <property type="evidence" value="ECO:0007669"/>
    <property type="project" value="UniProtKB-EC"/>
</dbReference>
<keyword evidence="8 10" id="KW-0472">Membrane</keyword>
<feature type="compositionally biased region" description="Basic and acidic residues" evidence="9">
    <location>
        <begin position="202"/>
        <end position="214"/>
    </location>
</feature>
<evidence type="ECO:0000256" key="5">
    <source>
        <dbReference type="ARBA" id="ARBA00022679"/>
    </source>
</evidence>
<proteinExistence type="predicted"/>
<dbReference type="AlphaFoldDB" id="A0A6A6A224"/>
<keyword evidence="5 12" id="KW-0808">Transferase</keyword>
<dbReference type="RefSeq" id="XP_033519615.1">
    <property type="nucleotide sequence ID" value="XM_033666255.1"/>
</dbReference>
<evidence type="ECO:0000256" key="6">
    <source>
        <dbReference type="ARBA" id="ARBA00022692"/>
    </source>
</evidence>
<dbReference type="Pfam" id="PF08407">
    <property type="entry name" value="Chitin_synth_1N"/>
    <property type="match status" value="1"/>
</dbReference>
<evidence type="ECO:0000256" key="10">
    <source>
        <dbReference type="SAM" id="Phobius"/>
    </source>
</evidence>
<feature type="domain" description="Chitin synthase N-terminal" evidence="11">
    <location>
        <begin position="253"/>
        <end position="319"/>
    </location>
</feature>
<evidence type="ECO:0000313" key="13">
    <source>
        <dbReference type="Proteomes" id="UP000799771"/>
    </source>
</evidence>
<feature type="compositionally biased region" description="Gly residues" evidence="9">
    <location>
        <begin position="1"/>
        <end position="11"/>
    </location>
</feature>
<evidence type="ECO:0000256" key="7">
    <source>
        <dbReference type="ARBA" id="ARBA00022989"/>
    </source>
</evidence>
<sequence length="1048" mass="117883">MDGPTTPGGGHYSRPPAYDDEDDRSPQMHGGPTMRLLTNVDDSSSYMAPPSRSYQPQASGLMRTPSVLDTAPNMPPPSNDSYAYASIHRPYSPDRPAPGRPYSPTRTSYDYARPPASGHYYEPVDLNGNPRPGSPTSRYYGDSRPGSPSRVQPPAPLFSGGARPVTRDSEYTADMTDMTSIHIRDDHDDHDHDDDDPFTEYMDDRPSIHSRDSYASDDTYTDIHTAPSEKAEHYGPAPDGAQTRRGARDAVMTKKEVRLINGELILECKIPTILYSFLPRRDDIEFTHMRYTAVTCDPDDFVDRGYKLRQNIGNARETELFICITMYNENEIDFTRTMHGVMQNISHFCTRMKSRTWGKDGWQKIVVCIISDGRGKVHPRTLDAIAAMGCFQEGIAKNHVNQKEVTAHVYEYTTQVSLDSDLKFKGAEKGIVPCQMIFCLKERNSKKLNSHRWYFNAFGRALNPNICILLDVGTKPGPKALYHLWKAFDTDSSVAGAAGEIKAGKGKAWLGLLNPLVASQNFEYKMSNILDKPLESVFGYITVLPGALSAYRYYALQNDETGHGPLSQYFKGETLHGQDADVFTANMYLAEDRILCWELVAKRNEQWVLKYVKAATGETDVPDSVPEFISQRRRWLNGAFFAAVYSLLHFKQIWSTDHTLMRKLLLHVEFIYQFVQLLFTFFSLANFYLTFYFVAGSLSDPDLDPFGHSIGKYIFYILRYTCVLLICLQFILSMGNRPQGAKKMFLWSMIGYGTIMAYTTFASVYIIVYQLKHSSGAELGNNVFTNLIVSTLSTIGLYFLMSFMYLDPWHMFTSSGQYFALLPSYICTLQVYAFCNTHDISWGTKGDNVAKTDLGDAKAKSGSNVVELEMPSEQLDIDSGYDEALRNLRDRVEVPEPPLSESQQQEDYYRAVRTYMVIIWLVSNAVLAMSISEAYGNKKVTHNFYLTFILWAVAGLALFRAIGSMTFLALNAVQNVMETKLKWEDRMEDKKSKTGLGGGLGRKRFGRKWWKFGFGGGSGVSSWMSGSTVKSKISSLAPSSWGGSSVGR</sequence>
<feature type="transmembrane region" description="Helical" evidence="10">
    <location>
        <begin position="713"/>
        <end position="732"/>
    </location>
</feature>
<name>A0A6A6A224_9PLEO</name>
<reference evidence="12" key="1">
    <citation type="journal article" date="2020" name="Stud. Mycol.">
        <title>101 Dothideomycetes genomes: a test case for predicting lifestyles and emergence of pathogens.</title>
        <authorList>
            <person name="Haridas S."/>
            <person name="Albert R."/>
            <person name="Binder M."/>
            <person name="Bloem J."/>
            <person name="Labutti K."/>
            <person name="Salamov A."/>
            <person name="Andreopoulos B."/>
            <person name="Baker S."/>
            <person name="Barry K."/>
            <person name="Bills G."/>
            <person name="Bluhm B."/>
            <person name="Cannon C."/>
            <person name="Castanera R."/>
            <person name="Culley D."/>
            <person name="Daum C."/>
            <person name="Ezra D."/>
            <person name="Gonzalez J."/>
            <person name="Henrissat B."/>
            <person name="Kuo A."/>
            <person name="Liang C."/>
            <person name="Lipzen A."/>
            <person name="Lutzoni F."/>
            <person name="Magnuson J."/>
            <person name="Mondo S."/>
            <person name="Nolan M."/>
            <person name="Ohm R."/>
            <person name="Pangilinan J."/>
            <person name="Park H.-J."/>
            <person name="Ramirez L."/>
            <person name="Alfaro M."/>
            <person name="Sun H."/>
            <person name="Tritt A."/>
            <person name="Yoshinaga Y."/>
            <person name="Zwiers L.-H."/>
            <person name="Turgeon B."/>
            <person name="Goodwin S."/>
            <person name="Spatafora J."/>
            <person name="Crous P."/>
            <person name="Grigoriev I."/>
        </authorList>
    </citation>
    <scope>NUCLEOTIDE SEQUENCE</scope>
    <source>
        <strain evidence="12">CBS 119687</strain>
    </source>
</reference>
<dbReference type="InterPro" id="IPR029044">
    <property type="entry name" value="Nucleotide-diphossugar_trans"/>
</dbReference>
<evidence type="ECO:0000313" key="12">
    <source>
        <dbReference type="EMBL" id="KAF2125223.1"/>
    </source>
</evidence>
<dbReference type="SUPFAM" id="SSF53448">
    <property type="entry name" value="Nucleotide-diphospho-sugar transferases"/>
    <property type="match status" value="1"/>
</dbReference>
<feature type="compositionally biased region" description="Polar residues" evidence="9">
    <location>
        <begin position="40"/>
        <end position="58"/>
    </location>
</feature>
<keyword evidence="7 10" id="KW-1133">Transmembrane helix</keyword>
<dbReference type="Proteomes" id="UP000799771">
    <property type="component" value="Unassembled WGS sequence"/>
</dbReference>
<evidence type="ECO:0000256" key="4">
    <source>
        <dbReference type="ARBA" id="ARBA00022676"/>
    </source>
</evidence>
<gene>
    <name evidence="12" type="ORF">P153DRAFT_349634</name>
</gene>
<feature type="region of interest" description="Disordered" evidence="9">
    <location>
        <begin position="180"/>
        <end position="249"/>
    </location>
</feature>
<feature type="transmembrane region" description="Helical" evidence="10">
    <location>
        <begin position="944"/>
        <end position="970"/>
    </location>
</feature>
<accession>A0A6A6A224</accession>
<dbReference type="OrthoDB" id="26569at2759"/>
<keyword evidence="6 10" id="KW-0812">Transmembrane</keyword>
<dbReference type="InterPro" id="IPR004835">
    <property type="entry name" value="Chitin_synth"/>
</dbReference>
<dbReference type="CDD" id="cd04190">
    <property type="entry name" value="Chitin_synth_C"/>
    <property type="match status" value="1"/>
</dbReference>
<evidence type="ECO:0000256" key="9">
    <source>
        <dbReference type="SAM" id="MobiDB-lite"/>
    </source>
</evidence>
<dbReference type="GO" id="GO:0006031">
    <property type="term" value="P:chitin biosynthetic process"/>
    <property type="evidence" value="ECO:0007669"/>
    <property type="project" value="TreeGrafter"/>
</dbReference>
<feature type="region of interest" description="Disordered" evidence="9">
    <location>
        <begin position="1"/>
        <end position="167"/>
    </location>
</feature>
<keyword evidence="4" id="KW-0328">Glycosyltransferase</keyword>
<dbReference type="PANTHER" id="PTHR22914">
    <property type="entry name" value="CHITIN SYNTHASE"/>
    <property type="match status" value="1"/>
</dbReference>
<evidence type="ECO:0000256" key="3">
    <source>
        <dbReference type="ARBA" id="ARBA00022475"/>
    </source>
</evidence>